<keyword evidence="3" id="KW-1185">Reference proteome</keyword>
<dbReference type="RefSeq" id="WP_126029442.1">
    <property type="nucleotide sequence ID" value="NZ_QXGJ01000002.1"/>
</dbReference>
<keyword evidence="1" id="KW-0812">Transmembrane</keyword>
<keyword evidence="1" id="KW-0472">Membrane</keyword>
<feature type="transmembrane region" description="Helical" evidence="1">
    <location>
        <begin position="223"/>
        <end position="241"/>
    </location>
</feature>
<name>A0A430FGC1_9BIFI</name>
<feature type="transmembrane region" description="Helical" evidence="1">
    <location>
        <begin position="48"/>
        <end position="73"/>
    </location>
</feature>
<evidence type="ECO:0000313" key="2">
    <source>
        <dbReference type="EMBL" id="RSX51899.1"/>
    </source>
</evidence>
<gene>
    <name evidence="2" type="ORF">D2E23_0506</name>
</gene>
<dbReference type="Proteomes" id="UP000288607">
    <property type="component" value="Unassembled WGS sequence"/>
</dbReference>
<evidence type="ECO:0000256" key="1">
    <source>
        <dbReference type="SAM" id="Phobius"/>
    </source>
</evidence>
<dbReference type="EMBL" id="QXGJ01000002">
    <property type="protein sequence ID" value="RSX51899.1"/>
    <property type="molecule type" value="Genomic_DNA"/>
</dbReference>
<evidence type="ECO:0008006" key="4">
    <source>
        <dbReference type="Google" id="ProtNLM"/>
    </source>
</evidence>
<reference evidence="2 3" key="1">
    <citation type="submission" date="2018-09" db="EMBL/GenBank/DDBJ databases">
        <title>Characterization of the phylogenetic diversity of five novel species belonging to the genus Bifidobacterium.</title>
        <authorList>
            <person name="Lugli G.A."/>
            <person name="Duranti S."/>
            <person name="Milani C."/>
        </authorList>
    </citation>
    <scope>NUCLEOTIDE SEQUENCE [LARGE SCALE GENOMIC DNA]</scope>
    <source>
        <strain evidence="2 3">2028B</strain>
    </source>
</reference>
<keyword evidence="1" id="KW-1133">Transmembrane helix</keyword>
<dbReference type="AlphaFoldDB" id="A0A430FGC1"/>
<organism evidence="2 3">
    <name type="scientific">Bifidobacterium callimiconis</name>
    <dbReference type="NCBI Taxonomy" id="2306973"/>
    <lineage>
        <taxon>Bacteria</taxon>
        <taxon>Bacillati</taxon>
        <taxon>Actinomycetota</taxon>
        <taxon>Actinomycetes</taxon>
        <taxon>Bifidobacteriales</taxon>
        <taxon>Bifidobacteriaceae</taxon>
        <taxon>Bifidobacterium</taxon>
    </lineage>
</organism>
<evidence type="ECO:0000313" key="3">
    <source>
        <dbReference type="Proteomes" id="UP000288607"/>
    </source>
</evidence>
<protein>
    <recommendedName>
        <fullName evidence="4">DUF624 domain-containing protein</fullName>
    </recommendedName>
</protein>
<feature type="transmembrane region" description="Helical" evidence="1">
    <location>
        <begin position="196"/>
        <end position="217"/>
    </location>
</feature>
<sequence>MFVRIAQGFNAISRSIIAFLILDVILVTTMLPWNVVIMFTDSFSGLPIPLLALVAVAAYTVSTPALAAAFAAYRDAPTMRYGEDENVRFRRNRTLESLETVSHPYWSAAEEHRTVLPYLRAYTRLFPRSLATSLMFGAILAILVEAACLAVSTTGGTVATAALLALCAFTIVAHMVALNLVVEFPKAHYPAMLRNGFALAAAKWPFTLLAIGVLAAYAGVMLYWPWFMLLFGTGLTFFFLYHCVEHITRHVVEQMIAEES</sequence>
<dbReference type="OrthoDB" id="3231382at2"/>
<feature type="transmembrane region" description="Helical" evidence="1">
    <location>
        <begin position="158"/>
        <end position="184"/>
    </location>
</feature>
<accession>A0A430FGC1</accession>
<proteinExistence type="predicted"/>
<feature type="transmembrane region" description="Helical" evidence="1">
    <location>
        <begin position="12"/>
        <end position="36"/>
    </location>
</feature>
<comment type="caution">
    <text evidence="2">The sequence shown here is derived from an EMBL/GenBank/DDBJ whole genome shotgun (WGS) entry which is preliminary data.</text>
</comment>
<feature type="transmembrane region" description="Helical" evidence="1">
    <location>
        <begin position="130"/>
        <end position="152"/>
    </location>
</feature>